<reference evidence="2" key="1">
    <citation type="submission" date="2022-06" db="EMBL/GenBank/DDBJ databases">
        <title>Uncovering the hologenomic basis of an extraordinary plant invasion.</title>
        <authorList>
            <person name="Bieker V.C."/>
            <person name="Martin M.D."/>
            <person name="Gilbert T."/>
            <person name="Hodgins K."/>
            <person name="Battlay P."/>
            <person name="Petersen B."/>
            <person name="Wilson J."/>
        </authorList>
    </citation>
    <scope>NUCLEOTIDE SEQUENCE</scope>
    <source>
        <strain evidence="2">AA19_3_7</strain>
        <tissue evidence="2">Leaf</tissue>
    </source>
</reference>
<sequence length="206" mass="23546">MKKKKVKPTYNNAKDVAYIPDNDNDDNSEEDQEVNISVEVSKKALKENQSRSTVTMGELLSKTQRGVLSKKAGRPNSIKDRSKEQLNLVDEDDDWIFQDGLENDENMLMNSTKLDGLENDENEGDVMRSQADQDEEDEDIEEIIAANNNMNMDDSSKDSENEDDVHRLEIEQIQRPELGKAIEIPKSKKRGPTMLHVVHTRTVKER</sequence>
<evidence type="ECO:0000313" key="2">
    <source>
        <dbReference type="EMBL" id="KAI7757120.1"/>
    </source>
</evidence>
<proteinExistence type="predicted"/>
<feature type="region of interest" description="Disordered" evidence="1">
    <location>
        <begin position="1"/>
        <end position="34"/>
    </location>
</feature>
<dbReference type="AlphaFoldDB" id="A0AAD5GVP4"/>
<accession>A0AAD5GVP4</accession>
<feature type="region of interest" description="Disordered" evidence="1">
    <location>
        <begin position="47"/>
        <end position="85"/>
    </location>
</feature>
<organism evidence="2 3">
    <name type="scientific">Ambrosia artemisiifolia</name>
    <name type="common">Common ragweed</name>
    <dbReference type="NCBI Taxonomy" id="4212"/>
    <lineage>
        <taxon>Eukaryota</taxon>
        <taxon>Viridiplantae</taxon>
        <taxon>Streptophyta</taxon>
        <taxon>Embryophyta</taxon>
        <taxon>Tracheophyta</taxon>
        <taxon>Spermatophyta</taxon>
        <taxon>Magnoliopsida</taxon>
        <taxon>eudicotyledons</taxon>
        <taxon>Gunneridae</taxon>
        <taxon>Pentapetalae</taxon>
        <taxon>asterids</taxon>
        <taxon>campanulids</taxon>
        <taxon>Asterales</taxon>
        <taxon>Asteraceae</taxon>
        <taxon>Asteroideae</taxon>
        <taxon>Heliantheae alliance</taxon>
        <taxon>Heliantheae</taxon>
        <taxon>Ambrosia</taxon>
    </lineage>
</organism>
<feature type="compositionally biased region" description="Acidic residues" evidence="1">
    <location>
        <begin position="22"/>
        <end position="33"/>
    </location>
</feature>
<keyword evidence="3" id="KW-1185">Reference proteome</keyword>
<feature type="region of interest" description="Disordered" evidence="1">
    <location>
        <begin position="115"/>
        <end position="194"/>
    </location>
</feature>
<dbReference type="EMBL" id="JAMZMK010000179">
    <property type="protein sequence ID" value="KAI7757120.1"/>
    <property type="molecule type" value="Genomic_DNA"/>
</dbReference>
<feature type="non-terminal residue" evidence="2">
    <location>
        <position position="206"/>
    </location>
</feature>
<evidence type="ECO:0000313" key="3">
    <source>
        <dbReference type="Proteomes" id="UP001206925"/>
    </source>
</evidence>
<feature type="compositionally biased region" description="Low complexity" evidence="1">
    <location>
        <begin position="143"/>
        <end position="153"/>
    </location>
</feature>
<dbReference type="Proteomes" id="UP001206925">
    <property type="component" value="Unassembled WGS sequence"/>
</dbReference>
<feature type="compositionally biased region" description="Basic and acidic residues" evidence="1">
    <location>
        <begin position="154"/>
        <end position="186"/>
    </location>
</feature>
<feature type="compositionally biased region" description="Polar residues" evidence="1">
    <location>
        <begin position="50"/>
        <end position="66"/>
    </location>
</feature>
<feature type="compositionally biased region" description="Acidic residues" evidence="1">
    <location>
        <begin position="132"/>
        <end position="142"/>
    </location>
</feature>
<comment type="caution">
    <text evidence="2">The sequence shown here is derived from an EMBL/GenBank/DDBJ whole genome shotgun (WGS) entry which is preliminary data.</text>
</comment>
<evidence type="ECO:0000256" key="1">
    <source>
        <dbReference type="SAM" id="MobiDB-lite"/>
    </source>
</evidence>
<name>A0AAD5GVP4_AMBAR</name>
<gene>
    <name evidence="2" type="ORF">M8C21_021056</name>
</gene>
<protein>
    <submittedName>
        <fullName evidence="2">Uncharacterized protein</fullName>
    </submittedName>
</protein>